<dbReference type="Pfam" id="PF01040">
    <property type="entry name" value="UbiA"/>
    <property type="match status" value="1"/>
</dbReference>
<dbReference type="Proteomes" id="UP000546126">
    <property type="component" value="Unassembled WGS sequence"/>
</dbReference>
<keyword evidence="2 6" id="KW-0812">Transmembrane</keyword>
<evidence type="ECO:0000256" key="1">
    <source>
        <dbReference type="ARBA" id="ARBA00004141"/>
    </source>
</evidence>
<protein>
    <submittedName>
        <fullName evidence="7">UbiA family prenyltransferase</fullName>
    </submittedName>
</protein>
<feature type="transmembrane region" description="Helical" evidence="6">
    <location>
        <begin position="251"/>
        <end position="270"/>
    </location>
</feature>
<evidence type="ECO:0000256" key="6">
    <source>
        <dbReference type="SAM" id="Phobius"/>
    </source>
</evidence>
<keyword evidence="8" id="KW-1185">Reference proteome</keyword>
<keyword evidence="7" id="KW-0808">Transferase</keyword>
<name>A0A7Y6MBD6_9ACTN</name>
<proteinExistence type="predicted"/>
<feature type="transmembrane region" description="Helical" evidence="6">
    <location>
        <begin position="190"/>
        <end position="217"/>
    </location>
</feature>
<keyword evidence="3 6" id="KW-1133">Transmembrane helix</keyword>
<keyword evidence="4 6" id="KW-0472">Membrane</keyword>
<feature type="transmembrane region" description="Helical" evidence="6">
    <location>
        <begin position="46"/>
        <end position="62"/>
    </location>
</feature>
<organism evidence="7 8">
    <name type="scientific">Nonomuraea rhodomycinica</name>
    <dbReference type="NCBI Taxonomy" id="1712872"/>
    <lineage>
        <taxon>Bacteria</taxon>
        <taxon>Bacillati</taxon>
        <taxon>Actinomycetota</taxon>
        <taxon>Actinomycetes</taxon>
        <taxon>Streptosporangiales</taxon>
        <taxon>Streptosporangiaceae</taxon>
        <taxon>Nonomuraea</taxon>
    </lineage>
</organism>
<reference evidence="7 8" key="1">
    <citation type="submission" date="2020-06" db="EMBL/GenBank/DDBJ databases">
        <authorList>
            <person name="Chanama M."/>
        </authorList>
    </citation>
    <scope>NUCLEOTIDE SEQUENCE [LARGE SCALE GENOMIC DNA]</scope>
    <source>
        <strain evidence="7 8">TBRC6557</strain>
    </source>
</reference>
<dbReference type="PANTHER" id="PTHR42723">
    <property type="entry name" value="CHLOROPHYLL SYNTHASE"/>
    <property type="match status" value="1"/>
</dbReference>
<evidence type="ECO:0000256" key="5">
    <source>
        <dbReference type="SAM" id="MobiDB-lite"/>
    </source>
</evidence>
<evidence type="ECO:0000313" key="8">
    <source>
        <dbReference type="Proteomes" id="UP000546126"/>
    </source>
</evidence>
<comment type="subcellular location">
    <subcellularLocation>
        <location evidence="1">Membrane</location>
        <topology evidence="1">Multi-pass membrane protein</topology>
    </subcellularLocation>
</comment>
<sequence length="353" mass="35437">MRVPLLCVAEARPGVLAVSALRYLAGVALVLPAVPDPDPLKVLRGGLAWVLSIFAVYLFNGVTDVAEDRINGSGRPIARGRLAPRTAGVVAVAAGAASLVATAGLPHAMVWIIAANLVLGFLYSGPPWPLKDSCGGTVVVLCLSGLLSYLAGAVVADSAAIGLVADPATVGLVADPATVGLVADSVTEQLVAGAVAVGPVTVQLVVFAGAATCWMVLVGVPAKDLSDIPGDAAAGRRTLGVLLGERRARRVMVAAAVGVLAAFGLAVALLRVPLTAVLAVMAVGVVAVVLAGRMTGTQAGSEAGSGTGSDAGTLAAGKRTGSAGRGVRRRPYRAFMLTQHLLHITPLLTNIWP</sequence>
<evidence type="ECO:0000256" key="2">
    <source>
        <dbReference type="ARBA" id="ARBA00022692"/>
    </source>
</evidence>
<feature type="transmembrane region" description="Helical" evidence="6">
    <location>
        <begin position="12"/>
        <end position="34"/>
    </location>
</feature>
<feature type="transmembrane region" description="Helical" evidence="6">
    <location>
        <begin position="276"/>
        <end position="292"/>
    </location>
</feature>
<dbReference type="GO" id="GO:0016765">
    <property type="term" value="F:transferase activity, transferring alkyl or aryl (other than methyl) groups"/>
    <property type="evidence" value="ECO:0007669"/>
    <property type="project" value="InterPro"/>
</dbReference>
<dbReference type="AlphaFoldDB" id="A0A7Y6MBD6"/>
<feature type="transmembrane region" description="Helical" evidence="6">
    <location>
        <begin position="82"/>
        <end position="102"/>
    </location>
</feature>
<comment type="caution">
    <text evidence="7">The sequence shown here is derived from an EMBL/GenBank/DDBJ whole genome shotgun (WGS) entry which is preliminary data.</text>
</comment>
<feature type="transmembrane region" description="Helical" evidence="6">
    <location>
        <begin position="108"/>
        <end position="126"/>
    </location>
</feature>
<evidence type="ECO:0000313" key="7">
    <source>
        <dbReference type="EMBL" id="NUW42213.1"/>
    </source>
</evidence>
<evidence type="ECO:0000256" key="3">
    <source>
        <dbReference type="ARBA" id="ARBA00022989"/>
    </source>
</evidence>
<accession>A0A7Y6MBD6</accession>
<dbReference type="Gene3D" id="1.10.357.140">
    <property type="entry name" value="UbiA prenyltransferase"/>
    <property type="match status" value="1"/>
</dbReference>
<feature type="region of interest" description="Disordered" evidence="5">
    <location>
        <begin position="298"/>
        <end position="325"/>
    </location>
</feature>
<dbReference type="GO" id="GO:0016020">
    <property type="term" value="C:membrane"/>
    <property type="evidence" value="ECO:0007669"/>
    <property type="project" value="UniProtKB-SubCell"/>
</dbReference>
<dbReference type="InterPro" id="IPR044878">
    <property type="entry name" value="UbiA_sf"/>
</dbReference>
<gene>
    <name evidence="7" type="ORF">HT134_18985</name>
</gene>
<dbReference type="InterPro" id="IPR000537">
    <property type="entry name" value="UbiA_prenyltransferase"/>
</dbReference>
<feature type="transmembrane region" description="Helical" evidence="6">
    <location>
        <begin position="138"/>
        <end position="165"/>
    </location>
</feature>
<dbReference type="EMBL" id="JABWGO010000004">
    <property type="protein sequence ID" value="NUW42213.1"/>
    <property type="molecule type" value="Genomic_DNA"/>
</dbReference>
<dbReference type="PANTHER" id="PTHR42723:SF1">
    <property type="entry name" value="CHLOROPHYLL SYNTHASE, CHLOROPLASTIC"/>
    <property type="match status" value="1"/>
</dbReference>
<evidence type="ECO:0000256" key="4">
    <source>
        <dbReference type="ARBA" id="ARBA00023136"/>
    </source>
</evidence>
<dbReference type="InterPro" id="IPR050475">
    <property type="entry name" value="Prenyltransferase_related"/>
</dbReference>